<dbReference type="InParanoid" id="A0A3B3IH51"/>
<feature type="compositionally biased region" description="Low complexity" evidence="2">
    <location>
        <begin position="314"/>
        <end position="329"/>
    </location>
</feature>
<keyword evidence="5" id="KW-1185">Reference proteome</keyword>
<evidence type="ECO:0000313" key="5">
    <source>
        <dbReference type="Proteomes" id="UP000001038"/>
    </source>
</evidence>
<dbReference type="PROSITE" id="PS50158">
    <property type="entry name" value="ZF_CCHC"/>
    <property type="match status" value="1"/>
</dbReference>
<reference evidence="4" key="3">
    <citation type="submission" date="2025-09" db="UniProtKB">
        <authorList>
            <consortium name="Ensembl"/>
        </authorList>
    </citation>
    <scope>IDENTIFICATION</scope>
    <source>
        <strain evidence="4">Hd-rR</strain>
    </source>
</reference>
<dbReference type="GO" id="GO:0008270">
    <property type="term" value="F:zinc ion binding"/>
    <property type="evidence" value="ECO:0007669"/>
    <property type="project" value="UniProtKB-KW"/>
</dbReference>
<evidence type="ECO:0000256" key="1">
    <source>
        <dbReference type="PROSITE-ProRule" id="PRU00047"/>
    </source>
</evidence>
<keyword evidence="1" id="KW-0863">Zinc-finger</keyword>
<dbReference type="SMART" id="SM00343">
    <property type="entry name" value="ZnF_C2HC"/>
    <property type="match status" value="1"/>
</dbReference>
<dbReference type="GeneTree" id="ENSGT00950000183173"/>
<reference evidence="4" key="2">
    <citation type="submission" date="2025-08" db="UniProtKB">
        <authorList>
            <consortium name="Ensembl"/>
        </authorList>
    </citation>
    <scope>IDENTIFICATION</scope>
    <source>
        <strain evidence="4">Hd-rR</strain>
    </source>
</reference>
<dbReference type="PANTHER" id="PTHR15503">
    <property type="entry name" value="LDOC1 RELATED"/>
    <property type="match status" value="1"/>
</dbReference>
<dbReference type="InterPro" id="IPR036875">
    <property type="entry name" value="Znf_CCHC_sf"/>
</dbReference>
<accession>A0A3B3IH51</accession>
<evidence type="ECO:0000259" key="3">
    <source>
        <dbReference type="PROSITE" id="PS50158"/>
    </source>
</evidence>
<feature type="compositionally biased region" description="Basic residues" evidence="2">
    <location>
        <begin position="1"/>
        <end position="13"/>
    </location>
</feature>
<dbReference type="Pfam" id="PF03732">
    <property type="entry name" value="Retrotrans_gag"/>
    <property type="match status" value="1"/>
</dbReference>
<dbReference type="SUPFAM" id="SSF57756">
    <property type="entry name" value="Retrovirus zinc finger-like domains"/>
    <property type="match status" value="1"/>
</dbReference>
<dbReference type="Gene3D" id="4.10.60.10">
    <property type="entry name" value="Zinc finger, CCHC-type"/>
    <property type="match status" value="1"/>
</dbReference>
<evidence type="ECO:0000256" key="2">
    <source>
        <dbReference type="SAM" id="MobiDB-lite"/>
    </source>
</evidence>
<feature type="domain" description="CCHC-type" evidence="3">
    <location>
        <begin position="355"/>
        <end position="368"/>
    </location>
</feature>
<dbReference type="PANTHER" id="PTHR15503:SF36">
    <property type="entry name" value="RETROTRANSPOSON GAG-LIKE PROTEIN 5"/>
    <property type="match status" value="1"/>
</dbReference>
<dbReference type="Proteomes" id="UP000001038">
    <property type="component" value="Chromosome 13"/>
</dbReference>
<keyword evidence="1" id="KW-0479">Metal-binding</keyword>
<dbReference type="AlphaFoldDB" id="A0A3B3IH51"/>
<dbReference type="Bgee" id="ENSORLG00000026503">
    <property type="expression patterns" value="Expressed in mesonephros and 2 other cell types or tissues"/>
</dbReference>
<dbReference type="Ensembl" id="ENSORLT00000046938.1">
    <property type="protein sequence ID" value="ENSORLP00000043144.1"/>
    <property type="gene ID" value="ENSORLG00000026503.1"/>
</dbReference>
<protein>
    <recommendedName>
        <fullName evidence="3">CCHC-type domain-containing protein</fullName>
    </recommendedName>
</protein>
<keyword evidence="1" id="KW-0862">Zinc</keyword>
<evidence type="ECO:0000313" key="4">
    <source>
        <dbReference type="Ensembl" id="ENSORLP00000043144.1"/>
    </source>
</evidence>
<proteinExistence type="predicted"/>
<feature type="compositionally biased region" description="Basic and acidic residues" evidence="2">
    <location>
        <begin position="288"/>
        <end position="300"/>
    </location>
</feature>
<dbReference type="GO" id="GO:0003676">
    <property type="term" value="F:nucleic acid binding"/>
    <property type="evidence" value="ECO:0007669"/>
    <property type="project" value="InterPro"/>
</dbReference>
<feature type="compositionally biased region" description="Low complexity" evidence="2">
    <location>
        <begin position="14"/>
        <end position="26"/>
    </location>
</feature>
<dbReference type="InterPro" id="IPR032567">
    <property type="entry name" value="RTL1-rel"/>
</dbReference>
<reference evidence="4 5" key="1">
    <citation type="journal article" date="2007" name="Nature">
        <title>The medaka draft genome and insights into vertebrate genome evolution.</title>
        <authorList>
            <person name="Kasahara M."/>
            <person name="Naruse K."/>
            <person name="Sasaki S."/>
            <person name="Nakatani Y."/>
            <person name="Qu W."/>
            <person name="Ahsan B."/>
            <person name="Yamada T."/>
            <person name="Nagayasu Y."/>
            <person name="Doi K."/>
            <person name="Kasai Y."/>
            <person name="Jindo T."/>
            <person name="Kobayashi D."/>
            <person name="Shimada A."/>
            <person name="Toyoda A."/>
            <person name="Kuroki Y."/>
            <person name="Fujiyama A."/>
            <person name="Sasaki T."/>
            <person name="Shimizu A."/>
            <person name="Asakawa S."/>
            <person name="Shimizu N."/>
            <person name="Hashimoto S."/>
            <person name="Yang J."/>
            <person name="Lee Y."/>
            <person name="Matsushima K."/>
            <person name="Sugano S."/>
            <person name="Sakaizumi M."/>
            <person name="Narita T."/>
            <person name="Ohishi K."/>
            <person name="Haga S."/>
            <person name="Ohta F."/>
            <person name="Nomoto H."/>
            <person name="Nogata K."/>
            <person name="Morishita T."/>
            <person name="Endo T."/>
            <person name="Shin-I T."/>
            <person name="Takeda H."/>
            <person name="Morishita S."/>
            <person name="Kohara Y."/>
        </authorList>
    </citation>
    <scope>NUCLEOTIDE SEQUENCE [LARGE SCALE GENOMIC DNA]</scope>
    <source>
        <strain evidence="4 5">Hd-rR</strain>
    </source>
</reference>
<dbReference type="InterPro" id="IPR005162">
    <property type="entry name" value="Retrotrans_gag_dom"/>
</dbReference>
<feature type="region of interest" description="Disordered" evidence="2">
    <location>
        <begin position="288"/>
        <end position="345"/>
    </location>
</feature>
<dbReference type="InterPro" id="IPR001878">
    <property type="entry name" value="Znf_CCHC"/>
</dbReference>
<name>A0A3B3IH51_ORYLA</name>
<sequence>MLKASKRRRKSRKNNNNNNNNNNKPNRYNRHLGSPCLEIMTERSGPTPDPADPEGLRYAVSQQGIALGRQADALSQVASAQQELFQRLDSLTQTLMDLSGRVASPAATATLPAPSNAVTSVSSPSPENFRLQPEPFFGNVEACGGFLLQCRLLFQQAPSYYQSDLSKITLVVNSLRNKALQWAQAFLAVNPTSHLSFEHFIREFQLVFDHPKKQEEATRKLLTLKQRNRSVSDHVIDFRILAVEAGWTDPALRGVFYQSLNDDIKDHLCTQPETHSFEDLVTAALRSDTRLKERRHERTSNPRKSPVRSAQGNAPHSSPAHTSEHSSSPPEEPMQIGHSKLSSEERQRRRAEGACFYCGKTGHLINKCAARLNFAAPR</sequence>
<organism evidence="4 5">
    <name type="scientific">Oryzias latipes</name>
    <name type="common">Japanese rice fish</name>
    <name type="synonym">Japanese killifish</name>
    <dbReference type="NCBI Taxonomy" id="8090"/>
    <lineage>
        <taxon>Eukaryota</taxon>
        <taxon>Metazoa</taxon>
        <taxon>Chordata</taxon>
        <taxon>Craniata</taxon>
        <taxon>Vertebrata</taxon>
        <taxon>Euteleostomi</taxon>
        <taxon>Actinopterygii</taxon>
        <taxon>Neopterygii</taxon>
        <taxon>Teleostei</taxon>
        <taxon>Neoteleostei</taxon>
        <taxon>Acanthomorphata</taxon>
        <taxon>Ovalentaria</taxon>
        <taxon>Atherinomorphae</taxon>
        <taxon>Beloniformes</taxon>
        <taxon>Adrianichthyidae</taxon>
        <taxon>Oryziinae</taxon>
        <taxon>Oryzias</taxon>
    </lineage>
</organism>
<feature type="region of interest" description="Disordered" evidence="2">
    <location>
        <begin position="1"/>
        <end position="32"/>
    </location>
</feature>